<dbReference type="GO" id="GO:0003972">
    <property type="term" value="F:RNA ligase (ATP) activity"/>
    <property type="evidence" value="ECO:0007669"/>
    <property type="project" value="TreeGrafter"/>
</dbReference>
<evidence type="ECO:0000256" key="15">
    <source>
        <dbReference type="PIRSR" id="PIRSR601233-1"/>
    </source>
</evidence>
<keyword evidence="4 17" id="KW-0479">Metal-binding</keyword>
<sequence>MQKSDFKKITGYLWEIPKSFRSDMQVPARIYASEEILGDVEEDAIKQVINVATLPGIVKYSLAMPDIHTGYGFVIGGVAATNFPEGMISPGGIGYDQNCLSGDTKVLHSLGYYLPMKSLEKKDREEIKCVDFKKDKIENSIPFNFLRKETPSILKITTKTRREIKATPEHPFYTPEGMVELRKLNLRDKIAIYSFEGVSYKKPLNRVIIDEKDVRGVLKKAGIKEGSKRFNIILEKLKYRNLLPLTYSHPKLPYILKIMGFVFGDASMNFIGKRGDGVFDFEGKPEDLEKVREDIKKIGYTPSPLYFRKRKDSRNGQYHESYSFLVNASSLVVFLEALGVPRGRKVNQSFRVPKWIFKTPLWQKRLFLASLFGCELRCPHRRLDRRGNFNAPSFPVGKRIELLGNAKDYLNDISKLLKEFGVRVLYIEQPKDKKHINTKGQVSWGLNLVISPAMENLLNLWGKIGFEYNQERAFFANVGIQYLKLKQKVLKEKETTIKITIPQLLKTGLSYQKIANQLATGNPLTKRFIMDVCWKLNKGVKKITPRIPPNFPLFKDYLQETTKGLEQSGLVWDEIEKIEKIPYQDFVYDFTVNHPDHNFIADNFVVSNCGVRLLKSEYTEKEIRPYLDKLATEIQNQVPSGLGRGRKIKLSIEQIDKILEGGVPYLVEQGYGENEDIENCEEKGKMIEADASCISERAKNRGRDQVGTLGSGNHFCQLDKVEEIFDEEVAKTFGLFKNQVVVFIHTGSRGLGHQNCTDYLKIVMNALPKYGIELPDRELACLPFNSPEGQRFFKAMCAACNYAWSNRHMITHYTREAWKKILGEKANLKLLYDVAHNIAKIEEHEVNGERMKLIVHRKGATRAFPAGHPEIPEKYKSTGQPVLVPGSMGTSSYVLVGTEKSKEAWYTVCHGAGRAMSRHEAMRRVSGQEVVNSLESKGIIVKCWSLRGIAEEAPIAYKDVEQVVDVVHQAGLSKKVARLQPLAVIKGE</sequence>
<comment type="caution">
    <text evidence="20">The sequence shown here is derived from an EMBL/GenBank/DDBJ whole genome shotgun (WGS) entry which is preliminary data.</text>
</comment>
<comment type="subunit">
    <text evidence="18">Monomer.</text>
</comment>
<dbReference type="AlphaFoldDB" id="A0A2G9YSL7"/>
<dbReference type="GO" id="GO:0046872">
    <property type="term" value="F:metal ion binding"/>
    <property type="evidence" value="ECO:0007669"/>
    <property type="project" value="UniProtKB-UniRule"/>
</dbReference>
<evidence type="ECO:0000313" key="21">
    <source>
        <dbReference type="Proteomes" id="UP000229054"/>
    </source>
</evidence>
<keyword evidence="6" id="KW-0255">Endonuclease</keyword>
<feature type="binding site" evidence="17">
    <location>
        <position position="96"/>
    </location>
    <ligand>
        <name>Mn(2+)</name>
        <dbReference type="ChEBI" id="CHEBI:29035"/>
        <label>1</label>
    </ligand>
</feature>
<evidence type="ECO:0000256" key="6">
    <source>
        <dbReference type="ARBA" id="ARBA00022759"/>
    </source>
</evidence>
<evidence type="ECO:0000256" key="7">
    <source>
        <dbReference type="ARBA" id="ARBA00022800"/>
    </source>
</evidence>
<evidence type="ECO:0000256" key="17">
    <source>
        <dbReference type="PIRSR" id="PIRSR601233-3"/>
    </source>
</evidence>
<organism evidence="20 21">
    <name type="scientific">Candidatus Nealsonbacteria bacterium CG23_combo_of_CG06-09_8_20_14_all_39_25</name>
    <dbReference type="NCBI Taxonomy" id="1974723"/>
    <lineage>
        <taxon>Bacteria</taxon>
        <taxon>Candidatus Nealsoniibacteriota</taxon>
    </lineage>
</organism>
<dbReference type="InterPro" id="IPR036025">
    <property type="entry name" value="RtcB-like_sf"/>
</dbReference>
<dbReference type="GO" id="GO:0016539">
    <property type="term" value="P:intein-mediated protein splicing"/>
    <property type="evidence" value="ECO:0007669"/>
    <property type="project" value="InterPro"/>
</dbReference>
<evidence type="ECO:0000256" key="11">
    <source>
        <dbReference type="ARBA" id="ARBA00023134"/>
    </source>
</evidence>
<keyword evidence="2 18" id="KW-0436">Ligase</keyword>
<dbReference type="GO" id="GO:0005525">
    <property type="term" value="F:GTP binding"/>
    <property type="evidence" value="ECO:0007669"/>
    <property type="project" value="UniProtKB-KW"/>
</dbReference>
<dbReference type="GO" id="GO:0042245">
    <property type="term" value="P:RNA repair"/>
    <property type="evidence" value="ECO:0007669"/>
    <property type="project" value="UniProtKB-KW"/>
</dbReference>
<dbReference type="PROSITE" id="PS50818">
    <property type="entry name" value="INTEIN_C_TER"/>
    <property type="match status" value="1"/>
</dbReference>
<dbReference type="InterPro" id="IPR027434">
    <property type="entry name" value="Homing_endonucl"/>
</dbReference>
<evidence type="ECO:0000256" key="3">
    <source>
        <dbReference type="ARBA" id="ARBA00022722"/>
    </source>
</evidence>
<evidence type="ECO:0000256" key="13">
    <source>
        <dbReference type="ARBA" id="ARBA00047746"/>
    </source>
</evidence>
<feature type="binding site" evidence="16">
    <location>
        <position position="986"/>
    </location>
    <ligand>
        <name>GMP</name>
        <dbReference type="ChEBI" id="CHEBI:58115"/>
    </ligand>
</feature>
<keyword evidence="8" id="KW-0068">Autocatalytic cleavage</keyword>
<evidence type="ECO:0000256" key="10">
    <source>
        <dbReference type="ARBA" id="ARBA00023000"/>
    </source>
</evidence>
<dbReference type="GO" id="GO:0170057">
    <property type="term" value="F:RNA ligase (GTP) activity"/>
    <property type="evidence" value="ECO:0007669"/>
    <property type="project" value="UniProtKB-EC"/>
</dbReference>
<dbReference type="Pfam" id="PF01139">
    <property type="entry name" value="RtcB"/>
    <property type="match status" value="2"/>
</dbReference>
<keyword evidence="3" id="KW-0540">Nuclease</keyword>
<dbReference type="NCBIfam" id="TIGR01445">
    <property type="entry name" value="intein_Nterm"/>
    <property type="match status" value="1"/>
</dbReference>
<dbReference type="InterPro" id="IPR036844">
    <property type="entry name" value="Hint_dom_sf"/>
</dbReference>
<comment type="catalytic activity">
    <reaction evidence="13">
        <text>a 3'-end 3'-phospho-ribonucleotide-RNA + a 5'-end dephospho-ribonucleoside-RNA + GTP = a ribonucleotidyl-ribonucleotide-RNA + GMP + diphosphate</text>
        <dbReference type="Rhea" id="RHEA:68076"/>
        <dbReference type="Rhea" id="RHEA-COMP:10463"/>
        <dbReference type="Rhea" id="RHEA-COMP:13936"/>
        <dbReference type="Rhea" id="RHEA-COMP:17355"/>
        <dbReference type="ChEBI" id="CHEBI:33019"/>
        <dbReference type="ChEBI" id="CHEBI:37565"/>
        <dbReference type="ChEBI" id="CHEBI:58115"/>
        <dbReference type="ChEBI" id="CHEBI:83062"/>
        <dbReference type="ChEBI" id="CHEBI:138284"/>
        <dbReference type="ChEBI" id="CHEBI:173118"/>
        <dbReference type="EC" id="6.5.1.8"/>
    </reaction>
</comment>
<feature type="binding site" evidence="17">
    <location>
        <position position="745"/>
    </location>
    <ligand>
        <name>Mn(2+)</name>
        <dbReference type="ChEBI" id="CHEBI:29035"/>
        <label>2</label>
    </ligand>
</feature>
<keyword evidence="10" id="KW-0651">Protein splicing</keyword>
<evidence type="ECO:0000256" key="5">
    <source>
        <dbReference type="ARBA" id="ARBA00022741"/>
    </source>
</evidence>
<feature type="binding site" evidence="16">
    <location>
        <begin position="836"/>
        <end position="837"/>
    </location>
    <ligand>
        <name>GMP</name>
        <dbReference type="ChEBI" id="CHEBI:58115"/>
    </ligand>
</feature>
<evidence type="ECO:0000259" key="19">
    <source>
        <dbReference type="PROSITE" id="PS50819"/>
    </source>
</evidence>
<feature type="binding site" evidence="16">
    <location>
        <begin position="910"/>
        <end position="913"/>
    </location>
    <ligand>
        <name>GMP</name>
        <dbReference type="ChEBI" id="CHEBI:58115"/>
    </ligand>
</feature>
<dbReference type="GO" id="GO:0006314">
    <property type="term" value="P:intron homing"/>
    <property type="evidence" value="ECO:0007669"/>
    <property type="project" value="UniProtKB-KW"/>
</dbReference>
<dbReference type="FunFam" id="3.90.1860.10:FF:000001">
    <property type="entry name" value="tRNA-splicing ligase RtcB homolog"/>
    <property type="match status" value="1"/>
</dbReference>
<protein>
    <recommendedName>
        <fullName evidence="18">tRNA-splicing ligase RtcB</fullName>
        <ecNumber evidence="18">6.5.1.-</ecNumber>
    </recommendedName>
</protein>
<dbReference type="InterPro" id="IPR001233">
    <property type="entry name" value="RtcB"/>
</dbReference>
<feature type="binding site" evidence="16">
    <location>
        <position position="892"/>
    </location>
    <ligand>
        <name>GMP</name>
        <dbReference type="ChEBI" id="CHEBI:58115"/>
    </ligand>
</feature>
<dbReference type="PROSITE" id="PS01288">
    <property type="entry name" value="UPF0027"/>
    <property type="match status" value="1"/>
</dbReference>
<gene>
    <name evidence="18" type="primary">rtcB</name>
    <name evidence="20" type="ORF">COX38_01660</name>
</gene>
<dbReference type="Gene3D" id="3.90.1860.10">
    <property type="entry name" value="tRNA-splicing ligase RtcB"/>
    <property type="match status" value="2"/>
</dbReference>
<proteinExistence type="inferred from homology"/>
<dbReference type="PROSITE" id="PS50819">
    <property type="entry name" value="INTEIN_ENDONUCLEASE"/>
    <property type="match status" value="1"/>
</dbReference>
<evidence type="ECO:0000256" key="18">
    <source>
        <dbReference type="RuleBase" id="RU371113"/>
    </source>
</evidence>
<feature type="binding site" evidence="17">
    <location>
        <position position="714"/>
    </location>
    <ligand>
        <name>Mn(2+)</name>
        <dbReference type="ChEBI" id="CHEBI:29035"/>
        <label>1</label>
    </ligand>
</feature>
<dbReference type="InterPro" id="IPR006141">
    <property type="entry name" value="Intein_N"/>
</dbReference>
<keyword evidence="7" id="KW-0692">RNA repair</keyword>
<accession>A0A2G9YSL7</accession>
<dbReference type="EC" id="6.5.1.-" evidence="18"/>
<keyword evidence="6" id="KW-0378">Hydrolase</keyword>
<keyword evidence="11 16" id="KW-0342">GTP-binding</keyword>
<evidence type="ECO:0000256" key="14">
    <source>
        <dbReference type="ARBA" id="ARBA00049514"/>
    </source>
</evidence>
<dbReference type="SMART" id="SM00305">
    <property type="entry name" value="HintC"/>
    <property type="match status" value="1"/>
</dbReference>
<dbReference type="SUPFAM" id="SSF51294">
    <property type="entry name" value="Hedgehog/intein (Hint) domain"/>
    <property type="match status" value="1"/>
</dbReference>
<dbReference type="CDD" id="cd00081">
    <property type="entry name" value="Hint"/>
    <property type="match status" value="2"/>
</dbReference>
<evidence type="ECO:0000256" key="1">
    <source>
        <dbReference type="ARBA" id="ARBA00008071"/>
    </source>
</evidence>
<evidence type="ECO:0000256" key="9">
    <source>
        <dbReference type="ARBA" id="ARBA00022886"/>
    </source>
</evidence>
<keyword evidence="12 17" id="KW-0464">Manganese</keyword>
<comment type="cofactor">
    <cofactor evidence="17 18">
        <name>Mn(2+)</name>
        <dbReference type="ChEBI" id="CHEBI:29035"/>
    </cofactor>
    <text evidence="17 18">Binds 2 manganese ions per subunit.</text>
</comment>
<dbReference type="InterPro" id="IPR003587">
    <property type="entry name" value="Hint_dom_N"/>
</dbReference>
<feature type="domain" description="DOD-type homing endonuclease" evidence="19">
    <location>
        <begin position="258"/>
        <end position="422"/>
    </location>
</feature>
<dbReference type="NCBIfam" id="NF038162">
    <property type="entry name" value="RctB_rel_intein"/>
    <property type="match status" value="1"/>
</dbReference>
<dbReference type="Gene3D" id="3.10.28.10">
    <property type="entry name" value="Homing endonucleases"/>
    <property type="match status" value="1"/>
</dbReference>
<keyword evidence="5 16" id="KW-0547">Nucleotide-binding</keyword>
<name>A0A2G9YSL7_9BACT</name>
<dbReference type="InterPro" id="IPR030934">
    <property type="entry name" value="Intein_C"/>
</dbReference>
<evidence type="ECO:0000256" key="4">
    <source>
        <dbReference type="ARBA" id="ARBA00022723"/>
    </source>
</evidence>
<keyword evidence="9" id="KW-0404">Intron homing</keyword>
<dbReference type="GO" id="GO:0004519">
    <property type="term" value="F:endonuclease activity"/>
    <property type="evidence" value="ECO:0007669"/>
    <property type="project" value="UniProtKB-KW"/>
</dbReference>
<feature type="binding site" evidence="17">
    <location>
        <position position="836"/>
    </location>
    <ligand>
        <name>Mn(2+)</name>
        <dbReference type="ChEBI" id="CHEBI:29035"/>
        <label>2</label>
    </ligand>
</feature>
<dbReference type="PROSITE" id="PS50817">
    <property type="entry name" value="INTEIN_N_TER"/>
    <property type="match status" value="1"/>
</dbReference>
<comment type="catalytic activity">
    <reaction evidence="14">
        <text>a 3'-end 2',3'-cyclophospho-ribonucleotide-RNA + a 5'-end dephospho-ribonucleoside-RNA + GTP + H2O = a ribonucleotidyl-ribonucleotide-RNA + GMP + diphosphate + H(+)</text>
        <dbReference type="Rhea" id="RHEA:68080"/>
        <dbReference type="Rhea" id="RHEA-COMP:10464"/>
        <dbReference type="Rhea" id="RHEA-COMP:13936"/>
        <dbReference type="Rhea" id="RHEA-COMP:17355"/>
        <dbReference type="ChEBI" id="CHEBI:15377"/>
        <dbReference type="ChEBI" id="CHEBI:15378"/>
        <dbReference type="ChEBI" id="CHEBI:33019"/>
        <dbReference type="ChEBI" id="CHEBI:37565"/>
        <dbReference type="ChEBI" id="CHEBI:58115"/>
        <dbReference type="ChEBI" id="CHEBI:83064"/>
        <dbReference type="ChEBI" id="CHEBI:138284"/>
        <dbReference type="ChEBI" id="CHEBI:173118"/>
        <dbReference type="EC" id="6.5.1.8"/>
    </reaction>
</comment>
<dbReference type="SMART" id="SM00306">
    <property type="entry name" value="HintN"/>
    <property type="match status" value="1"/>
</dbReference>
<dbReference type="GO" id="GO:0006396">
    <property type="term" value="P:RNA processing"/>
    <property type="evidence" value="ECO:0007669"/>
    <property type="project" value="InterPro"/>
</dbReference>
<dbReference type="InterPro" id="IPR004042">
    <property type="entry name" value="Intein_endonuc_central"/>
</dbReference>
<evidence type="ECO:0000313" key="20">
    <source>
        <dbReference type="EMBL" id="PIP22235.1"/>
    </source>
</evidence>
<dbReference type="PANTHER" id="PTHR11118:SF1">
    <property type="entry name" value="RNA-SPLICING LIGASE RTCB HOMOLOG"/>
    <property type="match status" value="1"/>
</dbReference>
<evidence type="ECO:0000256" key="16">
    <source>
        <dbReference type="PIRSR" id="PIRSR601233-2"/>
    </source>
</evidence>
<evidence type="ECO:0000256" key="2">
    <source>
        <dbReference type="ARBA" id="ARBA00022598"/>
    </source>
</evidence>
<feature type="active site" description="GMP-histidine intermediate" evidence="15">
    <location>
        <position position="910"/>
    </location>
</feature>
<dbReference type="SUPFAM" id="SSF103365">
    <property type="entry name" value="Hypothetical protein PH1602"/>
    <property type="match status" value="2"/>
</dbReference>
<dbReference type="InterPro" id="IPR003586">
    <property type="entry name" value="Hint_dom_C"/>
</dbReference>
<dbReference type="PANTHER" id="PTHR11118">
    <property type="entry name" value="RNA-SPLICING LIGASE RTCB HOMOLOG"/>
    <property type="match status" value="1"/>
</dbReference>
<evidence type="ECO:0000256" key="12">
    <source>
        <dbReference type="ARBA" id="ARBA00023211"/>
    </source>
</evidence>
<feature type="binding site" evidence="16">
    <location>
        <begin position="885"/>
        <end position="888"/>
    </location>
    <ligand>
        <name>GMP</name>
        <dbReference type="ChEBI" id="CHEBI:58115"/>
    </ligand>
</feature>
<dbReference type="EMBL" id="PCRN01000064">
    <property type="protein sequence ID" value="PIP22235.1"/>
    <property type="molecule type" value="Genomic_DNA"/>
</dbReference>
<evidence type="ECO:0000256" key="8">
    <source>
        <dbReference type="ARBA" id="ARBA00022813"/>
    </source>
</evidence>
<reference evidence="20 21" key="1">
    <citation type="submission" date="2017-09" db="EMBL/GenBank/DDBJ databases">
        <title>Depth-based differentiation of microbial function through sediment-hosted aquifers and enrichment of novel symbionts in the deep terrestrial subsurface.</title>
        <authorList>
            <person name="Probst A.J."/>
            <person name="Ladd B."/>
            <person name="Jarett J.K."/>
            <person name="Geller-Mcgrath D.E."/>
            <person name="Sieber C.M."/>
            <person name="Emerson J.B."/>
            <person name="Anantharaman K."/>
            <person name="Thomas B.C."/>
            <person name="Malmstrom R."/>
            <person name="Stieglmeier M."/>
            <person name="Klingl A."/>
            <person name="Woyke T."/>
            <person name="Ryan C.M."/>
            <person name="Banfield J.F."/>
        </authorList>
    </citation>
    <scope>NUCLEOTIDE SEQUENCE [LARGE SCALE GENOMIC DNA]</scope>
    <source>
        <strain evidence="20">CG23_combo_of_CG06-09_8_20_14_all_39_25</strain>
    </source>
</reference>
<dbReference type="SUPFAM" id="SSF55608">
    <property type="entry name" value="Homing endonucleases"/>
    <property type="match status" value="1"/>
</dbReference>
<dbReference type="InterPro" id="IPR053454">
    <property type="entry name" value="RtcB_ligase"/>
</dbReference>
<dbReference type="Proteomes" id="UP000229054">
    <property type="component" value="Unassembled WGS sequence"/>
</dbReference>
<comment type="similarity">
    <text evidence="1 18">Belongs to the RtcB family.</text>
</comment>